<dbReference type="Pfam" id="PF03732">
    <property type="entry name" value="Retrotrans_gag"/>
    <property type="match status" value="1"/>
</dbReference>
<dbReference type="Proteomes" id="UP001327560">
    <property type="component" value="Chromosome 6"/>
</dbReference>
<dbReference type="InterPro" id="IPR005162">
    <property type="entry name" value="Retrotrans_gag_dom"/>
</dbReference>
<reference evidence="2 3" key="1">
    <citation type="submission" date="2023-10" db="EMBL/GenBank/DDBJ databases">
        <title>Chromosome-scale genome assembly provides insights into flower coloration mechanisms of Canna indica.</title>
        <authorList>
            <person name="Li C."/>
        </authorList>
    </citation>
    <scope>NUCLEOTIDE SEQUENCE [LARGE SCALE GENOMIC DNA]</scope>
    <source>
        <tissue evidence="2">Flower</tissue>
    </source>
</reference>
<sequence>MEKTALLWFASLPPKSIHSFTNLSHAFLNRFFISRVYYKTEDALHYIRQGEHEPLREYIRRFQATSAEIPNLNPRVKLYSIKYELKPRHFADQIALIKPKDMVEFQEKAASFIEWKSFVRPERLTGRTSRTLPRTKNPKRRTKKVKTATAVNRLTAKGLVCTSPEHPIRKIQSIQY</sequence>
<evidence type="ECO:0000313" key="2">
    <source>
        <dbReference type="EMBL" id="WOL11533.1"/>
    </source>
</evidence>
<protein>
    <recommendedName>
        <fullName evidence="1">Retrotransposon gag domain-containing protein</fullName>
    </recommendedName>
</protein>
<dbReference type="PANTHER" id="PTHR33223">
    <property type="entry name" value="CCHC-TYPE DOMAIN-CONTAINING PROTEIN"/>
    <property type="match status" value="1"/>
</dbReference>
<evidence type="ECO:0000259" key="1">
    <source>
        <dbReference type="Pfam" id="PF03732"/>
    </source>
</evidence>
<evidence type="ECO:0000313" key="3">
    <source>
        <dbReference type="Proteomes" id="UP001327560"/>
    </source>
</evidence>
<dbReference type="AlphaFoldDB" id="A0AAQ3QJD4"/>
<proteinExistence type="predicted"/>
<dbReference type="EMBL" id="CP136895">
    <property type="protein sequence ID" value="WOL11533.1"/>
    <property type="molecule type" value="Genomic_DNA"/>
</dbReference>
<feature type="domain" description="Retrotransposon gag" evidence="1">
    <location>
        <begin position="4"/>
        <end position="71"/>
    </location>
</feature>
<keyword evidence="3" id="KW-1185">Reference proteome</keyword>
<accession>A0AAQ3QJD4</accession>
<gene>
    <name evidence="2" type="ORF">Cni_G20296</name>
</gene>
<dbReference type="PANTHER" id="PTHR33223:SF10">
    <property type="entry name" value="AMINOTRANSFERASE-LIKE PLANT MOBILE DOMAIN-CONTAINING PROTEIN"/>
    <property type="match status" value="1"/>
</dbReference>
<name>A0AAQ3QJD4_9LILI</name>
<organism evidence="2 3">
    <name type="scientific">Canna indica</name>
    <name type="common">Indian-shot</name>
    <dbReference type="NCBI Taxonomy" id="4628"/>
    <lineage>
        <taxon>Eukaryota</taxon>
        <taxon>Viridiplantae</taxon>
        <taxon>Streptophyta</taxon>
        <taxon>Embryophyta</taxon>
        <taxon>Tracheophyta</taxon>
        <taxon>Spermatophyta</taxon>
        <taxon>Magnoliopsida</taxon>
        <taxon>Liliopsida</taxon>
        <taxon>Zingiberales</taxon>
        <taxon>Cannaceae</taxon>
        <taxon>Canna</taxon>
    </lineage>
</organism>